<dbReference type="Gene3D" id="3.40.50.150">
    <property type="entry name" value="Vaccinia Virus protein VP39"/>
    <property type="match status" value="1"/>
</dbReference>
<dbReference type="AlphaFoldDB" id="A0A0F9S155"/>
<dbReference type="Pfam" id="PF04378">
    <property type="entry name" value="RsmJ"/>
    <property type="match status" value="1"/>
</dbReference>
<reference evidence="1" key="1">
    <citation type="journal article" date="2015" name="Nature">
        <title>Complex archaea that bridge the gap between prokaryotes and eukaryotes.</title>
        <authorList>
            <person name="Spang A."/>
            <person name="Saw J.H."/>
            <person name="Jorgensen S.L."/>
            <person name="Zaremba-Niedzwiedzka K."/>
            <person name="Martijn J."/>
            <person name="Lind A.E."/>
            <person name="van Eijk R."/>
            <person name="Schleper C."/>
            <person name="Guy L."/>
            <person name="Ettema T.J."/>
        </authorList>
    </citation>
    <scope>NUCLEOTIDE SEQUENCE</scope>
</reference>
<proteinExistence type="inferred from homology"/>
<accession>A0A0F9S155</accession>
<dbReference type="GO" id="GO:0005829">
    <property type="term" value="C:cytosol"/>
    <property type="evidence" value="ECO:0007669"/>
    <property type="project" value="TreeGrafter"/>
</dbReference>
<dbReference type="GO" id="GO:0036307">
    <property type="term" value="F:23S rRNA (adenine(2030)-N(6))-methyltransferase activity"/>
    <property type="evidence" value="ECO:0007669"/>
    <property type="project" value="TreeGrafter"/>
</dbReference>
<gene>
    <name evidence="1" type="ORF">LCGC14_0528680</name>
</gene>
<protein>
    <recommendedName>
        <fullName evidence="2">Ribosomal RNA methyltransferase FtsJ domain-containing protein</fullName>
    </recommendedName>
</protein>
<dbReference type="EMBL" id="LAZR01000683">
    <property type="protein sequence ID" value="KKN60784.1"/>
    <property type="molecule type" value="Genomic_DNA"/>
</dbReference>
<dbReference type="InterPro" id="IPR029063">
    <property type="entry name" value="SAM-dependent_MTases_sf"/>
</dbReference>
<dbReference type="SUPFAM" id="SSF53335">
    <property type="entry name" value="S-adenosyl-L-methionine-dependent methyltransferases"/>
    <property type="match status" value="1"/>
</dbReference>
<comment type="caution">
    <text evidence="1">The sequence shown here is derived from an EMBL/GenBank/DDBJ whole genome shotgun (WGS) entry which is preliminary data.</text>
</comment>
<dbReference type="PANTHER" id="PTHR37426:SF1">
    <property type="entry name" value="RIBOSOMAL RNA LARGE SUBUNIT METHYLTRANSFERASE J"/>
    <property type="match status" value="1"/>
</dbReference>
<dbReference type="PANTHER" id="PTHR37426">
    <property type="entry name" value="RIBOSOMAL RNA LARGE SUBUNIT METHYLTRANSFERASE J"/>
    <property type="match status" value="1"/>
</dbReference>
<sequence>MLSYRHSYHAGNYADVIKHIVLIEILEHLTKKENAFDYIDTHAGAGLYNLHSEHAAKLQEYTQGIGKLRRQDWPELASYFDVIASYNSDDNLSFYPGSPLIASNFLRRQDRSWLYELHPRDAELLLENSGKQKGVRVMYEDGFKGMEALLPPVSRRGLVLIDPSYEIKTDYGQVFDAIDSAYKKFPTGTYALWYPVVDRKNIDVLERRLIKSGIKKIQQFELGIAADQFGSGMSASGMIVINSPWTLKDKMAKVLPKLVTALGGEGGFYKCADLVGE</sequence>
<dbReference type="InterPro" id="IPR007473">
    <property type="entry name" value="RlmJ"/>
</dbReference>
<dbReference type="HAMAP" id="MF_00934">
    <property type="entry name" value="23SrRNA_methyltr_J"/>
    <property type="match status" value="1"/>
</dbReference>
<evidence type="ECO:0008006" key="2">
    <source>
        <dbReference type="Google" id="ProtNLM"/>
    </source>
</evidence>
<name>A0A0F9S155_9ZZZZ</name>
<organism evidence="1">
    <name type="scientific">marine sediment metagenome</name>
    <dbReference type="NCBI Taxonomy" id="412755"/>
    <lineage>
        <taxon>unclassified sequences</taxon>
        <taxon>metagenomes</taxon>
        <taxon>ecological metagenomes</taxon>
    </lineage>
</organism>
<dbReference type="GO" id="GO:0070475">
    <property type="term" value="P:rRNA base methylation"/>
    <property type="evidence" value="ECO:0007669"/>
    <property type="project" value="InterPro"/>
</dbReference>
<evidence type="ECO:0000313" key="1">
    <source>
        <dbReference type="EMBL" id="KKN60784.1"/>
    </source>
</evidence>